<dbReference type="Proteomes" id="UP000293550">
    <property type="component" value="Unassembled WGS sequence"/>
</dbReference>
<evidence type="ECO:0000313" key="3">
    <source>
        <dbReference type="Proteomes" id="UP000293550"/>
    </source>
</evidence>
<protein>
    <submittedName>
        <fullName evidence="2">Uncharacterized protein</fullName>
    </submittedName>
</protein>
<gene>
    <name evidence="2" type="ORF">EQU50_03135</name>
</gene>
<keyword evidence="3" id="KW-1185">Reference proteome</keyword>
<feature type="chain" id="PRO_5020900166" evidence="1">
    <location>
        <begin position="22"/>
        <end position="395"/>
    </location>
</feature>
<proteinExistence type="predicted"/>
<dbReference type="AlphaFoldDB" id="A0A4Q7DK78"/>
<organism evidence="2 3">
    <name type="scientific">Candidatus Finniella inopinata</name>
    <dbReference type="NCBI Taxonomy" id="1696036"/>
    <lineage>
        <taxon>Bacteria</taxon>
        <taxon>Pseudomonadati</taxon>
        <taxon>Pseudomonadota</taxon>
        <taxon>Alphaproteobacteria</taxon>
        <taxon>Holosporales</taxon>
        <taxon>Candidatus Paracaedibacteraceae</taxon>
        <taxon>Candidatus Finniella</taxon>
    </lineage>
</organism>
<keyword evidence="1" id="KW-0732">Signal</keyword>
<sequence length="395" mass="40980">MRKNHLMQAALALFMCQSVMGSGTPDLTQVTANGSTYIRLFPLTTDNSDQQPTSTIPFAIFNNTWAYQNHQGGFPMNLVLLTSDGTVTSPSITNLDSSSAYIQPGGYAYWNTPINSANAWVCCPVINGEDPTQTIAALTAGSIGVGFQGHTNVVTNDPYPNWAFWNVSQDTLGMVISVQIPNYSQQSSANFFAALLGTLQPVSPPVTPAVDPSPGPVQPAPSDLTPVSVGQQVYQPLFSLPSESQQTAAIIINSTASTISISLFQNGNAAATQNVTISAGQSYTFPSLNAGNTYSGVGSLVTNDASTPQAITASNIGTPVGLVGSVQMLSDPQQYMAYNVNEPVSVITVSAATPGTTATAAAFHAAVASVAYQAPVTVTTPSPAAVNSAGLTFQP</sequence>
<feature type="signal peptide" evidence="1">
    <location>
        <begin position="1"/>
        <end position="21"/>
    </location>
</feature>
<evidence type="ECO:0000313" key="2">
    <source>
        <dbReference type="EMBL" id="RZI46595.1"/>
    </source>
</evidence>
<dbReference type="EMBL" id="SCFB01000004">
    <property type="protein sequence ID" value="RZI46595.1"/>
    <property type="molecule type" value="Genomic_DNA"/>
</dbReference>
<dbReference type="RefSeq" id="WP_130153694.1">
    <property type="nucleotide sequence ID" value="NZ_SCFB01000004.1"/>
</dbReference>
<evidence type="ECO:0000256" key="1">
    <source>
        <dbReference type="SAM" id="SignalP"/>
    </source>
</evidence>
<reference evidence="2 3" key="1">
    <citation type="submission" date="2018-10" db="EMBL/GenBank/DDBJ databases">
        <title>An updated phylogeny of the Alphaproteobacteria reveals that the parasitic Rickettsiales and Holosporales have independent origins.</title>
        <authorList>
            <person name="Munoz-Gomez S.A."/>
            <person name="Hess S."/>
            <person name="Burger G."/>
            <person name="Lang B.F."/>
            <person name="Susko E."/>
            <person name="Slamovits C.H."/>
            <person name="Roger A.J."/>
        </authorList>
    </citation>
    <scope>NUCLEOTIDE SEQUENCE [LARGE SCALE GENOMIC DNA]</scope>
    <source>
        <strain evidence="2">HOLO01</strain>
    </source>
</reference>
<name>A0A4Q7DK78_9PROT</name>
<accession>A0A4Q7DK78</accession>
<comment type="caution">
    <text evidence="2">The sequence shown here is derived from an EMBL/GenBank/DDBJ whole genome shotgun (WGS) entry which is preliminary data.</text>
</comment>